<keyword evidence="2" id="KW-0732">Signal</keyword>
<keyword evidence="1" id="KW-1133">Transmembrane helix</keyword>
<dbReference type="GeneID" id="105439896"/>
<dbReference type="RefSeq" id="XP_030831492.1">
    <property type="nucleotide sequence ID" value="XM_030975632.1"/>
</dbReference>
<evidence type="ECO:0000256" key="2">
    <source>
        <dbReference type="SAM" id="SignalP"/>
    </source>
</evidence>
<keyword evidence="1" id="KW-0812">Transmembrane</keyword>
<feature type="transmembrane region" description="Helical" evidence="1">
    <location>
        <begin position="57"/>
        <end position="81"/>
    </location>
</feature>
<protein>
    <submittedName>
        <fullName evidence="3">Uncharacterized protein</fullName>
    </submittedName>
</protein>
<organism evidence="3 4">
    <name type="scientific">Strongylocentrotus purpuratus</name>
    <name type="common">Purple sea urchin</name>
    <dbReference type="NCBI Taxonomy" id="7668"/>
    <lineage>
        <taxon>Eukaryota</taxon>
        <taxon>Metazoa</taxon>
        <taxon>Echinodermata</taxon>
        <taxon>Eleutherozoa</taxon>
        <taxon>Echinozoa</taxon>
        <taxon>Echinoidea</taxon>
        <taxon>Euechinoidea</taxon>
        <taxon>Echinacea</taxon>
        <taxon>Camarodonta</taxon>
        <taxon>Echinidea</taxon>
        <taxon>Strongylocentrotidae</taxon>
        <taxon>Strongylocentrotus</taxon>
    </lineage>
</organism>
<keyword evidence="1" id="KW-0472">Membrane</keyword>
<feature type="signal peptide" evidence="2">
    <location>
        <begin position="1"/>
        <end position="33"/>
    </location>
</feature>
<dbReference type="EnsemblMetazoa" id="XM_030975632">
    <property type="protein sequence ID" value="XP_030831492"/>
    <property type="gene ID" value="LOC105439896"/>
</dbReference>
<evidence type="ECO:0000313" key="4">
    <source>
        <dbReference type="Proteomes" id="UP000007110"/>
    </source>
</evidence>
<feature type="chain" id="PRO_5029723408" evidence="2">
    <location>
        <begin position="34"/>
        <end position="284"/>
    </location>
</feature>
<name>A0A7M7N5Y8_STRPU</name>
<keyword evidence="4" id="KW-1185">Reference proteome</keyword>
<reference evidence="4" key="1">
    <citation type="submission" date="2015-02" db="EMBL/GenBank/DDBJ databases">
        <title>Genome sequencing for Strongylocentrotus purpuratus.</title>
        <authorList>
            <person name="Murali S."/>
            <person name="Liu Y."/>
            <person name="Vee V."/>
            <person name="English A."/>
            <person name="Wang M."/>
            <person name="Skinner E."/>
            <person name="Han Y."/>
            <person name="Muzny D.M."/>
            <person name="Worley K.C."/>
            <person name="Gibbs R.A."/>
        </authorList>
    </citation>
    <scope>NUCLEOTIDE SEQUENCE</scope>
</reference>
<reference evidence="3" key="2">
    <citation type="submission" date="2021-01" db="UniProtKB">
        <authorList>
            <consortium name="EnsemblMetazoa"/>
        </authorList>
    </citation>
    <scope>IDENTIFICATION</scope>
</reference>
<dbReference type="AlphaFoldDB" id="A0A7M7N5Y8"/>
<evidence type="ECO:0000313" key="3">
    <source>
        <dbReference type="EnsemblMetazoa" id="XP_030831492"/>
    </source>
</evidence>
<accession>A0A7M7N5Y8</accession>
<sequence>MGCVMYLAGLCQMKCVSILHAFILFLFFDNAEASNRTDSESVQSHPEDDLTSNHIAVILYVTITVVVIESFIIFLLGVYVIMNKQKFQPPPTPSVPSISSSIASPSLCSCADISRRCPKCDYDVMLVPMTPSISVSDGTEKVMPGDQGPMFKHGLKHPLDDGIYSYQLKHGHFGKGKVHRRRRRHRHQSHHHHSEGIRLQTAATMSKRSDQLAPLNDLNINLRINTTPNHHRHVISDEATLAPKDTFPADGNQPGAGSGFVPFSMGFPKENNAHFENKYAYNLV</sequence>
<dbReference type="InParanoid" id="A0A7M7N5Y8"/>
<dbReference type="KEGG" id="spu:105439896"/>
<proteinExistence type="predicted"/>
<dbReference type="Proteomes" id="UP000007110">
    <property type="component" value="Unassembled WGS sequence"/>
</dbReference>
<evidence type="ECO:0000256" key="1">
    <source>
        <dbReference type="SAM" id="Phobius"/>
    </source>
</evidence>